<sequence>MATTAAATTTADQPSSPDRISTFFTGLEARKTLLTSITDLHKALTAHFASLQHSITQKSQALDTQIESFQTHSKSALQSLENRENAIPERESASAARIEELKTSAVSEIETSANSGGERSISEVLKMYFKRMDSSGLMRYLFAKRKESVALRAEIVAAVEEAVDPLRLVLDAVEEFLEMKVEGRVGMADRRWACGLLIGAAVPVSGPGECCVASGIRERANLVLEKWKGVLGGAEGSGGVGAGEATMFLQMVVGFGLKERFDVEFLKKLVVEFSARRDMAKLAVAVGFGDKMGEIIDELVKSGKEIEAVYFASESGLTERFPPVDLLKSYLKNCRKNANTISKRGNYSASSVEEANSSELTATRAIIKCVEDHKLESQFSMDSLKKRVAQLEKARADKKKSAASTGRPSQKRAHGGSSRGNSGGGVSSSFRPPKAGRFSNASPGFRQRNPSHPHHPHQASAARIAAPYSYPSQSVYEGASPASYGPGYGAAHTPISPVGRAAQYPFAPQDVVAGGVRASGSYGGQGTYGGQNNYSAYDYGVPAAAPAYPSSYPPSYPQ</sequence>
<evidence type="ECO:0000256" key="1">
    <source>
        <dbReference type="ARBA" id="ARBA00008956"/>
    </source>
</evidence>
<keyword evidence="4 5" id="KW-0287">Flowering</keyword>
<evidence type="ECO:0000313" key="8">
    <source>
        <dbReference type="Proteomes" id="UP001187471"/>
    </source>
</evidence>
<evidence type="ECO:0000256" key="5">
    <source>
        <dbReference type="RuleBase" id="RU364012"/>
    </source>
</evidence>
<accession>A0AA88QPZ9</accession>
<feature type="compositionally biased region" description="Gly residues" evidence="6">
    <location>
        <begin position="417"/>
        <end position="426"/>
    </location>
</feature>
<dbReference type="EMBL" id="JAVXUO010002362">
    <property type="protein sequence ID" value="KAK2973867.1"/>
    <property type="molecule type" value="Genomic_DNA"/>
</dbReference>
<dbReference type="PANTHER" id="PTHR31791:SF10">
    <property type="entry name" value="FRIGIDA-LIKE PROTEIN"/>
    <property type="match status" value="1"/>
</dbReference>
<evidence type="ECO:0000256" key="4">
    <source>
        <dbReference type="ARBA" id="ARBA00023089"/>
    </source>
</evidence>
<dbReference type="AlphaFoldDB" id="A0AA88QPZ9"/>
<reference evidence="7" key="1">
    <citation type="submission" date="2022-12" db="EMBL/GenBank/DDBJ databases">
        <title>Draft genome assemblies for two species of Escallonia (Escalloniales).</title>
        <authorList>
            <person name="Chanderbali A."/>
            <person name="Dervinis C."/>
            <person name="Anghel I."/>
            <person name="Soltis D."/>
            <person name="Soltis P."/>
            <person name="Zapata F."/>
        </authorList>
    </citation>
    <scope>NUCLEOTIDE SEQUENCE</scope>
    <source>
        <strain evidence="7">UCBG92.1500</strain>
        <tissue evidence="7">Leaf</tissue>
    </source>
</reference>
<comment type="caution">
    <text evidence="7">The sequence shown here is derived from an EMBL/GenBank/DDBJ whole genome shotgun (WGS) entry which is preliminary data.</text>
</comment>
<dbReference type="GO" id="GO:0030154">
    <property type="term" value="P:cell differentiation"/>
    <property type="evidence" value="ECO:0007669"/>
    <property type="project" value="UniProtKB-KW"/>
</dbReference>
<organism evidence="7 8">
    <name type="scientific">Escallonia rubra</name>
    <dbReference type="NCBI Taxonomy" id="112253"/>
    <lineage>
        <taxon>Eukaryota</taxon>
        <taxon>Viridiplantae</taxon>
        <taxon>Streptophyta</taxon>
        <taxon>Embryophyta</taxon>
        <taxon>Tracheophyta</taxon>
        <taxon>Spermatophyta</taxon>
        <taxon>Magnoliopsida</taxon>
        <taxon>eudicotyledons</taxon>
        <taxon>Gunneridae</taxon>
        <taxon>Pentapetalae</taxon>
        <taxon>asterids</taxon>
        <taxon>campanulids</taxon>
        <taxon>Escalloniales</taxon>
        <taxon>Escalloniaceae</taxon>
        <taxon>Escallonia</taxon>
    </lineage>
</organism>
<evidence type="ECO:0000256" key="3">
    <source>
        <dbReference type="ARBA" id="ARBA00022782"/>
    </source>
</evidence>
<comment type="similarity">
    <text evidence="1 5">Belongs to the Frigida family.</text>
</comment>
<keyword evidence="3 5" id="KW-0221">Differentiation</keyword>
<dbReference type="Pfam" id="PF07899">
    <property type="entry name" value="Frigida"/>
    <property type="match status" value="1"/>
</dbReference>
<dbReference type="PANTHER" id="PTHR31791">
    <property type="entry name" value="FRIGIDA-LIKE PROTEIN 3-RELATED"/>
    <property type="match status" value="1"/>
</dbReference>
<keyword evidence="2 5" id="KW-0217">Developmental protein</keyword>
<dbReference type="Proteomes" id="UP001187471">
    <property type="component" value="Unassembled WGS sequence"/>
</dbReference>
<protein>
    <recommendedName>
        <fullName evidence="5">FRIGIDA-like protein</fullName>
    </recommendedName>
</protein>
<dbReference type="InterPro" id="IPR012474">
    <property type="entry name" value="Frigida"/>
</dbReference>
<evidence type="ECO:0000313" key="7">
    <source>
        <dbReference type="EMBL" id="KAK2973867.1"/>
    </source>
</evidence>
<name>A0AA88QPZ9_9ASTE</name>
<keyword evidence="8" id="KW-1185">Reference proteome</keyword>
<evidence type="ECO:0000256" key="6">
    <source>
        <dbReference type="SAM" id="MobiDB-lite"/>
    </source>
</evidence>
<dbReference type="GO" id="GO:0009908">
    <property type="term" value="P:flower development"/>
    <property type="evidence" value="ECO:0007669"/>
    <property type="project" value="UniProtKB-KW"/>
</dbReference>
<evidence type="ECO:0000256" key="2">
    <source>
        <dbReference type="ARBA" id="ARBA00022473"/>
    </source>
</evidence>
<feature type="region of interest" description="Disordered" evidence="6">
    <location>
        <begin position="390"/>
        <end position="461"/>
    </location>
</feature>
<proteinExistence type="inferred from homology"/>
<gene>
    <name evidence="7" type="ORF">RJ640_029683</name>
</gene>